<dbReference type="OrthoDB" id="421038at2759"/>
<keyword evidence="8" id="KW-1015">Disulfide bond</keyword>
<protein>
    <recommendedName>
        <fullName evidence="12">1,3-beta-glucanosyltransferase</fullName>
        <ecNumber evidence="12">2.4.1.-</ecNumber>
    </recommendedName>
</protein>
<evidence type="ECO:0000256" key="13">
    <source>
        <dbReference type="SAM" id="MobiDB-lite"/>
    </source>
</evidence>
<dbReference type="Proteomes" id="UP000019375">
    <property type="component" value="Unassembled WGS sequence"/>
</dbReference>
<feature type="signal peptide" evidence="12">
    <location>
        <begin position="1"/>
        <end position="20"/>
    </location>
</feature>
<keyword evidence="15" id="KW-1185">Reference proteome</keyword>
<accession>A0A8J2XAM9</accession>
<dbReference type="GO" id="GO:0098552">
    <property type="term" value="C:side of membrane"/>
    <property type="evidence" value="ECO:0007669"/>
    <property type="project" value="UniProtKB-KW"/>
</dbReference>
<feature type="compositionally biased region" description="Low complexity" evidence="13">
    <location>
        <begin position="404"/>
        <end position="463"/>
    </location>
</feature>
<dbReference type="GO" id="GO:0009277">
    <property type="term" value="C:fungal-type cell wall"/>
    <property type="evidence" value="ECO:0007669"/>
    <property type="project" value="UniProtKB-ARBA"/>
</dbReference>
<comment type="similarity">
    <text evidence="3 12">Belongs to the glycosyl hydrolase 72 family.</text>
</comment>
<keyword evidence="10 12" id="KW-0449">Lipoprotein</keyword>
<name>A0A8J2XAM9_ZYGB2</name>
<keyword evidence="4 12" id="KW-0336">GPI-anchor</keyword>
<dbReference type="GO" id="GO:0071970">
    <property type="term" value="P:fungal-type cell wall (1-&gt;3)-beta-D-glucan biosynthetic process"/>
    <property type="evidence" value="ECO:0007669"/>
    <property type="project" value="TreeGrafter"/>
</dbReference>
<gene>
    <name evidence="14" type="ORF">BN860_02124g</name>
</gene>
<keyword evidence="5 12" id="KW-0808">Transferase</keyword>
<evidence type="ECO:0000313" key="14">
    <source>
        <dbReference type="EMBL" id="CDF91724.1"/>
    </source>
</evidence>
<comment type="function">
    <text evidence="12">Splits internally a 1,3-beta-glucan molecule and transfers the newly generated reducing end (the donor) to the non-reducing end of another 1,3-beta-glucan molecule (the acceptor) forming a 1,3-beta linkage, resulting in the elongation of 1,3-beta-glucan chains in the cell wall.</text>
</comment>
<dbReference type="InterPro" id="IPR017853">
    <property type="entry name" value="GH"/>
</dbReference>
<evidence type="ECO:0000256" key="1">
    <source>
        <dbReference type="ARBA" id="ARBA00004196"/>
    </source>
</evidence>
<dbReference type="GO" id="GO:0005886">
    <property type="term" value="C:plasma membrane"/>
    <property type="evidence" value="ECO:0007669"/>
    <property type="project" value="UniProtKB-SubCell"/>
</dbReference>
<evidence type="ECO:0000256" key="6">
    <source>
        <dbReference type="ARBA" id="ARBA00022729"/>
    </source>
</evidence>
<keyword evidence="6 12" id="KW-0732">Signal</keyword>
<evidence type="ECO:0000313" key="15">
    <source>
        <dbReference type="Proteomes" id="UP000019375"/>
    </source>
</evidence>
<evidence type="ECO:0000256" key="3">
    <source>
        <dbReference type="ARBA" id="ARBA00007528"/>
    </source>
</evidence>
<dbReference type="EC" id="2.4.1.-" evidence="12"/>
<dbReference type="FunFam" id="3.20.20.80:FF:000032">
    <property type="entry name" value="1,3-beta-glucanosyltransferase"/>
    <property type="match status" value="1"/>
</dbReference>
<evidence type="ECO:0000256" key="2">
    <source>
        <dbReference type="ARBA" id="ARBA00004589"/>
    </source>
</evidence>
<evidence type="ECO:0000256" key="5">
    <source>
        <dbReference type="ARBA" id="ARBA00022679"/>
    </source>
</evidence>
<dbReference type="EMBL" id="HG316466">
    <property type="protein sequence ID" value="CDF91724.1"/>
    <property type="molecule type" value="Genomic_DNA"/>
</dbReference>
<dbReference type="Pfam" id="PF03198">
    <property type="entry name" value="Glyco_hydro_72"/>
    <property type="match status" value="1"/>
</dbReference>
<proteinExistence type="inferred from homology"/>
<keyword evidence="9" id="KW-0325">Glycoprotein</keyword>
<evidence type="ECO:0000256" key="9">
    <source>
        <dbReference type="ARBA" id="ARBA00023180"/>
    </source>
</evidence>
<sequence length="492" mass="52668">MRLSTTIGTLFTLLAGVTKADSNTPSIKVNGNAFFDGKTGTRFYIRGVDYQPGGSSNLTDPLADADNCKRDIPVFQDLGINTIRVYSVDNSKDHSDCMQELQKAGIYLILDVNTPHASLSRIDPECSYNANYLQSVFATVDAFAQYDNVLGFFAGNEVINEANNTFTAPYVKAVVRDMKKYMKARSYRAIPVGYSAADISSNRELAAEYFNCGDDADARVDMFGVNDYSWCGNSDFQKSGYATKMQLYENYSIPIFLSEFGCNQGVTDGRPFTEIGAIYSKNMSSVFSGGLVYEYSSEANDYGLVEIDGDSVTKSNDYQNLKKQYAAHSDPSGDGGYSSDKKYSNCPSYKKDVWEANNTLPEMPSAASAYFKKGAGTPQGTKAYTQNDCGSDVHVVPAGGGNDSGSNSTLSSSSSSSSGNNTSTSTSTSTSKSDSQSSSASTKSTNSKTASIITSTRGSSTTSGHKKSKGAGPALEIPGFFSAMTELMAVIL</sequence>
<organism evidence="14 15">
    <name type="scientific">Zygosaccharomyces bailii (strain CLIB 213 / ATCC 58445 / CBS 680 / BCRC 21525 / NBRC 1098 / NCYC 1416 / NRRL Y-2227)</name>
    <dbReference type="NCBI Taxonomy" id="1333698"/>
    <lineage>
        <taxon>Eukaryota</taxon>
        <taxon>Fungi</taxon>
        <taxon>Dikarya</taxon>
        <taxon>Ascomycota</taxon>
        <taxon>Saccharomycotina</taxon>
        <taxon>Saccharomycetes</taxon>
        <taxon>Saccharomycetales</taxon>
        <taxon>Saccharomycetaceae</taxon>
        <taxon>Zygosaccharomyces</taxon>
    </lineage>
</organism>
<evidence type="ECO:0000256" key="8">
    <source>
        <dbReference type="ARBA" id="ARBA00023157"/>
    </source>
</evidence>
<comment type="subcellular location">
    <subcellularLocation>
        <location evidence="1">Cell envelope</location>
    </subcellularLocation>
    <subcellularLocation>
        <location evidence="12">Cell membrane</location>
        <topology evidence="12">Lipid-anchor</topology>
        <topology evidence="12">GPI-anchor</topology>
    </subcellularLocation>
    <subcellularLocation>
        <location evidence="2">Membrane</location>
        <topology evidence="2">Lipid-anchor</topology>
        <topology evidence="2">GPI-anchor</topology>
    </subcellularLocation>
</comment>
<keyword evidence="7 12" id="KW-0472">Membrane</keyword>
<dbReference type="Gene3D" id="3.20.20.80">
    <property type="entry name" value="Glycosidases"/>
    <property type="match status" value="1"/>
</dbReference>
<evidence type="ECO:0000256" key="10">
    <source>
        <dbReference type="ARBA" id="ARBA00023288"/>
    </source>
</evidence>
<dbReference type="PANTHER" id="PTHR31468">
    <property type="entry name" value="1,3-BETA-GLUCANOSYLTRANSFERASE GAS1"/>
    <property type="match status" value="1"/>
</dbReference>
<evidence type="ECO:0000256" key="11">
    <source>
        <dbReference type="ARBA" id="ARBA00023316"/>
    </source>
</evidence>
<feature type="chain" id="PRO_5035340996" description="1,3-beta-glucanosyltransferase" evidence="12">
    <location>
        <begin position="21"/>
        <end position="492"/>
    </location>
</feature>
<evidence type="ECO:0000256" key="7">
    <source>
        <dbReference type="ARBA" id="ARBA00023136"/>
    </source>
</evidence>
<dbReference type="GO" id="GO:0031505">
    <property type="term" value="P:fungal-type cell wall organization"/>
    <property type="evidence" value="ECO:0007669"/>
    <property type="project" value="TreeGrafter"/>
</dbReference>
<dbReference type="GO" id="GO:0042124">
    <property type="term" value="F:1,3-beta-glucanosyltransferase activity"/>
    <property type="evidence" value="ECO:0007669"/>
    <property type="project" value="TreeGrafter"/>
</dbReference>
<feature type="region of interest" description="Disordered" evidence="13">
    <location>
        <begin position="382"/>
        <end position="476"/>
    </location>
</feature>
<dbReference type="AlphaFoldDB" id="A0A8J2XAM9"/>
<dbReference type="PANTHER" id="PTHR31468:SF5">
    <property type="entry name" value="1,3-BETA-GLUCANOSYLTRANSFERASE GAS5"/>
    <property type="match status" value="1"/>
</dbReference>
<dbReference type="SUPFAM" id="SSF51445">
    <property type="entry name" value="(Trans)glycosidases"/>
    <property type="match status" value="1"/>
</dbReference>
<reference evidence="15" key="1">
    <citation type="journal article" date="2013" name="Genome Announc.">
        <title>Genome sequence of the food spoilage yeast Zygosaccharomyces bailii CLIB 213(T).</title>
        <authorList>
            <person name="Galeote V."/>
            <person name="Bigey F."/>
            <person name="Devillers H."/>
            <person name="Neuveglise C."/>
            <person name="Dequin S."/>
        </authorList>
    </citation>
    <scope>NUCLEOTIDE SEQUENCE [LARGE SCALE GENOMIC DNA]</scope>
    <source>
        <strain evidence="15">CLIB 213 / ATCC 58445 / CBS 680 / CCRC 21525 / NBRC 1098 / NCYC 1416 / NRRL Y-2227</strain>
    </source>
</reference>
<dbReference type="InterPro" id="IPR004886">
    <property type="entry name" value="Glucanosyltransferase"/>
</dbReference>
<keyword evidence="11" id="KW-0961">Cell wall biogenesis/degradation</keyword>
<evidence type="ECO:0000256" key="4">
    <source>
        <dbReference type="ARBA" id="ARBA00022622"/>
    </source>
</evidence>
<evidence type="ECO:0000256" key="12">
    <source>
        <dbReference type="RuleBase" id="RU361209"/>
    </source>
</evidence>